<proteinExistence type="predicted"/>
<dbReference type="Proteomes" id="UP001196413">
    <property type="component" value="Unassembled WGS sequence"/>
</dbReference>
<reference evidence="1" key="1">
    <citation type="submission" date="2021-06" db="EMBL/GenBank/DDBJ databases">
        <title>Parelaphostrongylus tenuis whole genome reference sequence.</title>
        <authorList>
            <person name="Garwood T.J."/>
            <person name="Larsen P.A."/>
            <person name="Fountain-Jones N.M."/>
            <person name="Garbe J.R."/>
            <person name="Macchietto M.G."/>
            <person name="Kania S.A."/>
            <person name="Gerhold R.W."/>
            <person name="Richards J.E."/>
            <person name="Wolf T.M."/>
        </authorList>
    </citation>
    <scope>NUCLEOTIDE SEQUENCE</scope>
    <source>
        <strain evidence="1">MNPRO001-30</strain>
        <tissue evidence="1">Meninges</tissue>
    </source>
</reference>
<dbReference type="AlphaFoldDB" id="A0AAD5QGU6"/>
<comment type="caution">
    <text evidence="1">The sequence shown here is derived from an EMBL/GenBank/DDBJ whole genome shotgun (WGS) entry which is preliminary data.</text>
</comment>
<keyword evidence="2" id="KW-1185">Reference proteome</keyword>
<dbReference type="EMBL" id="JAHQIW010000586">
    <property type="protein sequence ID" value="KAJ1348969.1"/>
    <property type="molecule type" value="Genomic_DNA"/>
</dbReference>
<protein>
    <submittedName>
        <fullName evidence="1">Uncharacterized protein</fullName>
    </submittedName>
</protein>
<evidence type="ECO:0000313" key="1">
    <source>
        <dbReference type="EMBL" id="KAJ1348969.1"/>
    </source>
</evidence>
<gene>
    <name evidence="1" type="ORF">KIN20_004380</name>
</gene>
<organism evidence="1 2">
    <name type="scientific">Parelaphostrongylus tenuis</name>
    <name type="common">Meningeal worm</name>
    <dbReference type="NCBI Taxonomy" id="148309"/>
    <lineage>
        <taxon>Eukaryota</taxon>
        <taxon>Metazoa</taxon>
        <taxon>Ecdysozoa</taxon>
        <taxon>Nematoda</taxon>
        <taxon>Chromadorea</taxon>
        <taxon>Rhabditida</taxon>
        <taxon>Rhabditina</taxon>
        <taxon>Rhabditomorpha</taxon>
        <taxon>Strongyloidea</taxon>
        <taxon>Metastrongylidae</taxon>
        <taxon>Parelaphostrongylus</taxon>
    </lineage>
</organism>
<name>A0AAD5QGU6_PARTN</name>
<sequence length="138" mass="15772">MTTPERIYMDVVDGFDVTADTVTLVDHVKREIISRLATSPALLTLSDVDDRWKGLCAAELSRFLRRRLVIDVANFFRDGNPFLQKYVTSKEKCDPLSFHDDIKRLAQMLRRFDKYIMDLGEGKTNSAELGNTVVCIIN</sequence>
<accession>A0AAD5QGU6</accession>
<evidence type="ECO:0000313" key="2">
    <source>
        <dbReference type="Proteomes" id="UP001196413"/>
    </source>
</evidence>